<sequence length="500" mass="58391">MSEFITEKNINIFDLPHEMLIAIFNKLNKIDVFYSIINVNQYMDQVILDPLFIRDLNFTRELMPNNTCSIENHILDKICERILPKINDKVNKLTLEPISIERILSNLEYPKLDCLSLVNFQQEILLKYFTDETYTNIRHLFLNQIKNLQIGTCDEISSELNLFSTIISSCKYLNELDLYQIFNDRGLATSISNHSLTSCSSSSLIKLEIYVNTFEDCLYLLDGRLPCLSTLIIHVLRIVPFSSHIDNTKKLPKLKCFSLASYRDTKINESTYIDGNDLYDNICNYMPRLNQFTFSITTFIDDLNRNIYLPSNNEVQASFIGRYKQKVGSYVNTCPSKMQSECRVYSLPYQFKEYIDLSNAYSSNRFDKVQHLIMCDKKPFGYELFKLVARDFPFLRELSVCNTKAQEKKKQSYTLITFHYLTALRLSAAHVDYVEQFLLTEKTCLPRLSTLTVEYESLANVTKNFTNDASRQNCAQLKRLLIEEPFVCPKHFHEYFPLLK</sequence>
<organism evidence="2 3">
    <name type="scientific">Adineta ricciae</name>
    <name type="common">Rotifer</name>
    <dbReference type="NCBI Taxonomy" id="249248"/>
    <lineage>
        <taxon>Eukaryota</taxon>
        <taxon>Metazoa</taxon>
        <taxon>Spiralia</taxon>
        <taxon>Gnathifera</taxon>
        <taxon>Rotifera</taxon>
        <taxon>Eurotatoria</taxon>
        <taxon>Bdelloidea</taxon>
        <taxon>Adinetida</taxon>
        <taxon>Adinetidae</taxon>
        <taxon>Adineta</taxon>
    </lineage>
</organism>
<evidence type="ECO:0000313" key="2">
    <source>
        <dbReference type="EMBL" id="CAF0935518.1"/>
    </source>
</evidence>
<accession>A0A814C1H5</accession>
<feature type="domain" description="F-box" evidence="1">
    <location>
        <begin position="9"/>
        <end position="56"/>
    </location>
</feature>
<name>A0A814C1H5_ADIRI</name>
<protein>
    <recommendedName>
        <fullName evidence="1">F-box domain-containing protein</fullName>
    </recommendedName>
</protein>
<dbReference type="InterPro" id="IPR001810">
    <property type="entry name" value="F-box_dom"/>
</dbReference>
<dbReference type="AlphaFoldDB" id="A0A814C1H5"/>
<evidence type="ECO:0000313" key="3">
    <source>
        <dbReference type="Proteomes" id="UP000663852"/>
    </source>
</evidence>
<proteinExistence type="predicted"/>
<dbReference type="OrthoDB" id="9980099at2759"/>
<dbReference type="Proteomes" id="UP000663852">
    <property type="component" value="Unassembled WGS sequence"/>
</dbReference>
<dbReference type="PROSITE" id="PS50181">
    <property type="entry name" value="FBOX"/>
    <property type="match status" value="1"/>
</dbReference>
<evidence type="ECO:0000259" key="1">
    <source>
        <dbReference type="PROSITE" id="PS50181"/>
    </source>
</evidence>
<dbReference type="EMBL" id="CAJNOJ010000042">
    <property type="protein sequence ID" value="CAF0935518.1"/>
    <property type="molecule type" value="Genomic_DNA"/>
</dbReference>
<comment type="caution">
    <text evidence="2">The sequence shown here is derived from an EMBL/GenBank/DDBJ whole genome shotgun (WGS) entry which is preliminary data.</text>
</comment>
<reference evidence="2" key="1">
    <citation type="submission" date="2021-02" db="EMBL/GenBank/DDBJ databases">
        <authorList>
            <person name="Nowell W R."/>
        </authorList>
    </citation>
    <scope>NUCLEOTIDE SEQUENCE</scope>
</reference>
<gene>
    <name evidence="2" type="ORF">EDS130_LOCUS11531</name>
</gene>